<feature type="compositionally biased region" description="Basic residues" evidence="1">
    <location>
        <begin position="231"/>
        <end position="240"/>
    </location>
</feature>
<evidence type="ECO:0000256" key="1">
    <source>
        <dbReference type="SAM" id="MobiDB-lite"/>
    </source>
</evidence>
<protein>
    <recommendedName>
        <fullName evidence="4">Tetratricopeptide repeat protein</fullName>
    </recommendedName>
</protein>
<name>A0A328HDZ8_ARTGO</name>
<reference evidence="2 3" key="1">
    <citation type="submission" date="2018-04" db="EMBL/GenBank/DDBJ databases">
        <title>Bacteria isolated from cave deposits of Manipur.</title>
        <authorList>
            <person name="Sahoo D."/>
            <person name="Sarangthem I."/>
            <person name="Nandeibam J."/>
        </authorList>
    </citation>
    <scope>NUCLEOTIDE SEQUENCE [LARGE SCALE GENOMIC DNA]</scope>
    <source>
        <strain evidence="3">mrc11</strain>
    </source>
</reference>
<dbReference type="OrthoDB" id="4953360at2"/>
<dbReference type="Proteomes" id="UP000249166">
    <property type="component" value="Unassembled WGS sequence"/>
</dbReference>
<dbReference type="AlphaFoldDB" id="A0A328HDZ8"/>
<feature type="compositionally biased region" description="Basic and acidic residues" evidence="1">
    <location>
        <begin position="147"/>
        <end position="161"/>
    </location>
</feature>
<feature type="region of interest" description="Disordered" evidence="1">
    <location>
        <begin position="135"/>
        <end position="240"/>
    </location>
</feature>
<dbReference type="EMBL" id="QLNP01000084">
    <property type="protein sequence ID" value="RAM36846.1"/>
    <property type="molecule type" value="Genomic_DNA"/>
</dbReference>
<accession>A0A328HDZ8</accession>
<evidence type="ECO:0000313" key="2">
    <source>
        <dbReference type="EMBL" id="RAM36846.1"/>
    </source>
</evidence>
<gene>
    <name evidence="2" type="ORF">DBZ45_13250</name>
</gene>
<evidence type="ECO:0008006" key="4">
    <source>
        <dbReference type="Google" id="ProtNLM"/>
    </source>
</evidence>
<sequence>MAGRLQTCSALERVWILALLGRYTESVEEGRALLAASANRLYPLLALAHVFQSQCRWQEAARLHEEALRVAQTPIREATVRHQIGTRLFQEGRFRDAAAEFEWARDLFRSYGHRHSRIQASEQAMLRARELAATPFPGQQPAQPTAPERRGPHQRTRREPAEGIPTGPREGTTTHPQAAVAVFDEAADPPAPSRPTPLQGPHSPSQKPRSPTHGIKKLIPAAEQTDEKFPKKTQKAKQQK</sequence>
<evidence type="ECO:0000313" key="3">
    <source>
        <dbReference type="Proteomes" id="UP000249166"/>
    </source>
</evidence>
<proteinExistence type="predicted"/>
<comment type="caution">
    <text evidence="2">The sequence shown here is derived from an EMBL/GenBank/DDBJ whole genome shotgun (WGS) entry which is preliminary data.</text>
</comment>
<organism evidence="2 3">
    <name type="scientific">Arthrobacter globiformis</name>
    <dbReference type="NCBI Taxonomy" id="1665"/>
    <lineage>
        <taxon>Bacteria</taxon>
        <taxon>Bacillati</taxon>
        <taxon>Actinomycetota</taxon>
        <taxon>Actinomycetes</taxon>
        <taxon>Micrococcales</taxon>
        <taxon>Micrococcaceae</taxon>
        <taxon>Arthrobacter</taxon>
    </lineage>
</organism>
<dbReference type="SUPFAM" id="SSF48452">
    <property type="entry name" value="TPR-like"/>
    <property type="match status" value="1"/>
</dbReference>
<dbReference type="Pfam" id="PF13424">
    <property type="entry name" value="TPR_12"/>
    <property type="match status" value="1"/>
</dbReference>
<dbReference type="InterPro" id="IPR011990">
    <property type="entry name" value="TPR-like_helical_dom_sf"/>
</dbReference>
<dbReference type="Gene3D" id="1.25.40.10">
    <property type="entry name" value="Tetratricopeptide repeat domain"/>
    <property type="match status" value="1"/>
</dbReference>